<dbReference type="InterPro" id="IPR015243">
    <property type="entry name" value="FimH_man-bd"/>
</dbReference>
<dbReference type="InterPro" id="IPR008966">
    <property type="entry name" value="Adhesion_dom_sf"/>
</dbReference>
<evidence type="ECO:0000256" key="2">
    <source>
        <dbReference type="ARBA" id="ARBA00006671"/>
    </source>
</evidence>
<proteinExistence type="inferred from homology"/>
<dbReference type="InterPro" id="IPR000259">
    <property type="entry name" value="Adhesion_dom_fimbrial"/>
</dbReference>
<name>A0ABY8DY95_9ENTR</name>
<evidence type="ECO:0000256" key="1">
    <source>
        <dbReference type="ARBA" id="ARBA00004561"/>
    </source>
</evidence>
<evidence type="ECO:0000313" key="7">
    <source>
        <dbReference type="EMBL" id="WFC81907.1"/>
    </source>
</evidence>
<keyword evidence="4" id="KW-0732">Signal</keyword>
<dbReference type="InterPro" id="IPR036937">
    <property type="entry name" value="Adhesion_dom_fimbrial_sf"/>
</dbReference>
<evidence type="ECO:0000259" key="6">
    <source>
        <dbReference type="Pfam" id="PF09160"/>
    </source>
</evidence>
<accession>A0ABY8DY95</accession>
<organism evidence="7 8">
    <name type="scientific">Enterobacter quasiroggenkampii</name>
    <dbReference type="NCBI Taxonomy" id="2497436"/>
    <lineage>
        <taxon>Bacteria</taxon>
        <taxon>Pseudomonadati</taxon>
        <taxon>Pseudomonadota</taxon>
        <taxon>Gammaproteobacteria</taxon>
        <taxon>Enterobacterales</taxon>
        <taxon>Enterobacteriaceae</taxon>
        <taxon>Enterobacter</taxon>
    </lineage>
</organism>
<feature type="chain" id="PRO_5045583939" evidence="4">
    <location>
        <begin position="23"/>
        <end position="306"/>
    </location>
</feature>
<dbReference type="PROSITE" id="PS51257">
    <property type="entry name" value="PROKAR_LIPOPROTEIN"/>
    <property type="match status" value="1"/>
</dbReference>
<comment type="subcellular location">
    <subcellularLocation>
        <location evidence="1">Fimbrium</location>
    </subcellularLocation>
</comment>
<dbReference type="Gene3D" id="2.60.40.1090">
    <property type="entry name" value="Fimbrial-type adhesion domain"/>
    <property type="match status" value="2"/>
</dbReference>
<evidence type="ECO:0000259" key="5">
    <source>
        <dbReference type="Pfam" id="PF00419"/>
    </source>
</evidence>
<feature type="domain" description="FimH mannose-binding" evidence="6">
    <location>
        <begin position="25"/>
        <end position="174"/>
    </location>
</feature>
<feature type="domain" description="Fimbrial-type adhesion" evidence="5">
    <location>
        <begin position="180"/>
        <end position="306"/>
    </location>
</feature>
<feature type="signal peptide" evidence="4">
    <location>
        <begin position="1"/>
        <end position="22"/>
    </location>
</feature>
<dbReference type="PANTHER" id="PTHR33420:SF14">
    <property type="entry name" value="TYPE 1 FIMBRIN D-MANNOSE SPECIFIC ADHESIN"/>
    <property type="match status" value="1"/>
</dbReference>
<dbReference type="SUPFAM" id="SSF49401">
    <property type="entry name" value="Bacterial adhesins"/>
    <property type="match status" value="2"/>
</dbReference>
<dbReference type="InterPro" id="IPR050263">
    <property type="entry name" value="Bact_Fimbrial_Adh_Pro"/>
</dbReference>
<sequence length="306" mass="32966">MKRIIALFTALLLIGWSINVWAFSCKTNTGETIPNGGGTAIVYINLPTTVQYTALYHLAEIDLSKYISCRKDNTNVTDTVSLMQAIGYNSLTWNLDASMNPYGPDSGGYVLPIYNESYPASYWTTQYTPWRMWFNISAKKSFSGVAVYGGTLMAQVDMRYTSSGSTKDATYTWNIYANNTMTVTAGGCDVSARDVTVTLPEYPGKTTVPVTVRCGQNQPLSYYLSGTTSDSVNTIFTNTASGSPAQGLGIQMMRNGVPVPANNNLSLGTVGSTPVNLGLTATYARTSGQVTAGNVQSIIGVTFVYQ</sequence>
<gene>
    <name evidence="7" type="ORF">OM418_18125</name>
</gene>
<dbReference type="EMBL" id="CP110533">
    <property type="protein sequence ID" value="WFC81907.1"/>
    <property type="molecule type" value="Genomic_DNA"/>
</dbReference>
<evidence type="ECO:0000313" key="8">
    <source>
        <dbReference type="Proteomes" id="UP001219309"/>
    </source>
</evidence>
<dbReference type="Pfam" id="PF09160">
    <property type="entry name" value="FimH_man-bind"/>
    <property type="match status" value="1"/>
</dbReference>
<dbReference type="RefSeq" id="WP_277718049.1">
    <property type="nucleotide sequence ID" value="NZ_CP110533.1"/>
</dbReference>
<keyword evidence="3" id="KW-0281">Fimbrium</keyword>
<dbReference type="Proteomes" id="UP001219309">
    <property type="component" value="Chromosome"/>
</dbReference>
<keyword evidence="8" id="KW-1185">Reference proteome</keyword>
<protein>
    <submittedName>
        <fullName evidence="7">Fimbrial protein</fullName>
    </submittedName>
</protein>
<reference evidence="7 8" key="1">
    <citation type="submission" date="2022-10" db="EMBL/GenBank/DDBJ databases">
        <title>Dissemination of Carbapenem-producing Enterobacteriaceae in the natural water sources, Central Thailand.</title>
        <authorList>
            <person name="Songsaeng W."/>
            <person name="Prapasarakul N."/>
            <person name="Am-In N."/>
            <person name="Wongsurawat T."/>
            <person name="Sirichokchatchawan W."/>
        </authorList>
    </citation>
    <scope>NUCLEOTIDE SEQUENCE [LARGE SCALE GENOMIC DNA]</scope>
    <source>
        <strain evidence="7 8">WS12-3</strain>
    </source>
</reference>
<comment type="similarity">
    <text evidence="2">Belongs to the fimbrial protein family.</text>
</comment>
<dbReference type="PANTHER" id="PTHR33420">
    <property type="entry name" value="FIMBRIAL SUBUNIT ELFA-RELATED"/>
    <property type="match status" value="1"/>
</dbReference>
<dbReference type="Pfam" id="PF00419">
    <property type="entry name" value="Fimbrial"/>
    <property type="match status" value="1"/>
</dbReference>
<evidence type="ECO:0000256" key="4">
    <source>
        <dbReference type="SAM" id="SignalP"/>
    </source>
</evidence>
<evidence type="ECO:0000256" key="3">
    <source>
        <dbReference type="ARBA" id="ARBA00023263"/>
    </source>
</evidence>